<dbReference type="GO" id="GO:0005886">
    <property type="term" value="C:plasma membrane"/>
    <property type="evidence" value="ECO:0007669"/>
    <property type="project" value="UniProtKB-SubCell"/>
</dbReference>
<feature type="transmembrane region" description="Helical" evidence="7">
    <location>
        <begin position="364"/>
        <end position="387"/>
    </location>
</feature>
<evidence type="ECO:0000259" key="8">
    <source>
        <dbReference type="Pfam" id="PF05425"/>
    </source>
</evidence>
<organism evidence="9 10">
    <name type="scientific">Sphaerisporangium krabiense</name>
    <dbReference type="NCBI Taxonomy" id="763782"/>
    <lineage>
        <taxon>Bacteria</taxon>
        <taxon>Bacillati</taxon>
        <taxon>Actinomycetota</taxon>
        <taxon>Actinomycetes</taxon>
        <taxon>Streptosporangiales</taxon>
        <taxon>Streptosporangiaceae</taxon>
        <taxon>Sphaerisporangium</taxon>
    </lineage>
</organism>
<keyword evidence="4 7" id="KW-1133">Transmembrane helix</keyword>
<dbReference type="AlphaFoldDB" id="A0A7W8ZAB3"/>
<dbReference type="InterPro" id="IPR032694">
    <property type="entry name" value="CopC/D"/>
</dbReference>
<keyword evidence="3 7" id="KW-0812">Transmembrane</keyword>
<feature type="region of interest" description="Disordered" evidence="6">
    <location>
        <begin position="1"/>
        <end position="60"/>
    </location>
</feature>
<feature type="transmembrane region" description="Helical" evidence="7">
    <location>
        <begin position="289"/>
        <end position="309"/>
    </location>
</feature>
<feature type="transmembrane region" description="Helical" evidence="7">
    <location>
        <begin position="151"/>
        <end position="172"/>
    </location>
</feature>
<protein>
    <submittedName>
        <fullName evidence="9">Putative copper resistance protein D</fullName>
    </submittedName>
</protein>
<dbReference type="Pfam" id="PF05425">
    <property type="entry name" value="CopD"/>
    <property type="match status" value="1"/>
</dbReference>
<accession>A0A7W8ZAB3</accession>
<feature type="transmembrane region" description="Helical" evidence="7">
    <location>
        <begin position="111"/>
        <end position="130"/>
    </location>
</feature>
<evidence type="ECO:0000256" key="2">
    <source>
        <dbReference type="ARBA" id="ARBA00022475"/>
    </source>
</evidence>
<dbReference type="EMBL" id="JACHBR010000002">
    <property type="protein sequence ID" value="MBB5630319.1"/>
    <property type="molecule type" value="Genomic_DNA"/>
</dbReference>
<dbReference type="GO" id="GO:0006825">
    <property type="term" value="P:copper ion transport"/>
    <property type="evidence" value="ECO:0007669"/>
    <property type="project" value="InterPro"/>
</dbReference>
<feature type="transmembrane region" description="Helical" evidence="7">
    <location>
        <begin position="74"/>
        <end position="91"/>
    </location>
</feature>
<feature type="transmembrane region" description="Helical" evidence="7">
    <location>
        <begin position="192"/>
        <end position="213"/>
    </location>
</feature>
<dbReference type="InterPro" id="IPR008457">
    <property type="entry name" value="Cu-R_CopD_dom"/>
</dbReference>
<feature type="transmembrane region" description="Helical" evidence="7">
    <location>
        <begin position="258"/>
        <end position="277"/>
    </location>
</feature>
<comment type="caution">
    <text evidence="9">The sequence shown here is derived from an EMBL/GenBank/DDBJ whole genome shotgun (WGS) entry which is preliminary data.</text>
</comment>
<sequence length="393" mass="40517">MSTTGAAQDPSPATGAMQDHSPASAAMRDPSPATAAAQGPSSVTATHDAGPAADDSPVTVPPAPVEVRWGPVRAIAGAGLVAVLVAAWWTAEAGVPGIAAPGPFVEYGLPVARLVMDLCALATVGLSLLPRLVGFDEPGRAEAVLGRARSWAVMTAFGWALAALTTMILSAAEVTPGQAPDPATYVARIGAGQGLVISAAIALIYTFFALLAVRFGEKVPAELRVAIALFGLLPLPVSGHASNWYWHDLSMVSMELHVAGAALWTGGLVTLAVLLARDRDLLARALPRFSRLATVALLVVGLSGLFNGLVELALSPTTSLPWSLVTTHYGWLVVAKTVFACVIAVLGARIRWRLLPAVAERRATAFAAWAVLEITVMGLAYGVAVALTRAPVA</sequence>
<proteinExistence type="predicted"/>
<evidence type="ECO:0000313" key="9">
    <source>
        <dbReference type="EMBL" id="MBB5630319.1"/>
    </source>
</evidence>
<dbReference type="Proteomes" id="UP000588112">
    <property type="component" value="Unassembled WGS sequence"/>
</dbReference>
<keyword evidence="2" id="KW-1003">Cell membrane</keyword>
<evidence type="ECO:0000256" key="7">
    <source>
        <dbReference type="SAM" id="Phobius"/>
    </source>
</evidence>
<comment type="subcellular location">
    <subcellularLocation>
        <location evidence="1">Cell membrane</location>
        <topology evidence="1">Multi-pass membrane protein</topology>
    </subcellularLocation>
</comment>
<dbReference type="PANTHER" id="PTHR34820">
    <property type="entry name" value="INNER MEMBRANE PROTEIN YEBZ"/>
    <property type="match status" value="1"/>
</dbReference>
<feature type="transmembrane region" description="Helical" evidence="7">
    <location>
        <begin position="225"/>
        <end position="246"/>
    </location>
</feature>
<evidence type="ECO:0000256" key="1">
    <source>
        <dbReference type="ARBA" id="ARBA00004651"/>
    </source>
</evidence>
<keyword evidence="10" id="KW-1185">Reference proteome</keyword>
<feature type="transmembrane region" description="Helical" evidence="7">
    <location>
        <begin position="329"/>
        <end position="352"/>
    </location>
</feature>
<dbReference type="RefSeq" id="WP_221315412.1">
    <property type="nucleotide sequence ID" value="NZ_BOOS01000020.1"/>
</dbReference>
<evidence type="ECO:0000256" key="5">
    <source>
        <dbReference type="ARBA" id="ARBA00023136"/>
    </source>
</evidence>
<keyword evidence="5 7" id="KW-0472">Membrane</keyword>
<reference evidence="9 10" key="1">
    <citation type="submission" date="2020-08" db="EMBL/GenBank/DDBJ databases">
        <title>Sequencing the genomes of 1000 actinobacteria strains.</title>
        <authorList>
            <person name="Klenk H.-P."/>
        </authorList>
    </citation>
    <scope>NUCLEOTIDE SEQUENCE [LARGE SCALE GENOMIC DNA]</scope>
    <source>
        <strain evidence="9 10">DSM 45790</strain>
    </source>
</reference>
<feature type="domain" description="Copper resistance protein D" evidence="8">
    <location>
        <begin position="283"/>
        <end position="387"/>
    </location>
</feature>
<dbReference type="PANTHER" id="PTHR34820:SF4">
    <property type="entry name" value="INNER MEMBRANE PROTEIN YEBZ"/>
    <property type="match status" value="1"/>
</dbReference>
<evidence type="ECO:0000256" key="3">
    <source>
        <dbReference type="ARBA" id="ARBA00022692"/>
    </source>
</evidence>
<gene>
    <name evidence="9" type="ORF">BJ981_006083</name>
</gene>
<evidence type="ECO:0000256" key="6">
    <source>
        <dbReference type="SAM" id="MobiDB-lite"/>
    </source>
</evidence>
<name>A0A7W8ZAB3_9ACTN</name>
<evidence type="ECO:0000256" key="4">
    <source>
        <dbReference type="ARBA" id="ARBA00022989"/>
    </source>
</evidence>
<evidence type="ECO:0000313" key="10">
    <source>
        <dbReference type="Proteomes" id="UP000588112"/>
    </source>
</evidence>